<dbReference type="InterPro" id="IPR010980">
    <property type="entry name" value="Cyt_c/b562"/>
</dbReference>
<evidence type="ECO:0008006" key="5">
    <source>
        <dbReference type="Google" id="ProtNLM"/>
    </source>
</evidence>
<sequence length="158" mass="17021">MRSVVLLTALLVFALGGGSHTGVVPRSATARADEKPAPGPVPVQTSMHDFMEGVFQGPYRRLKTGMAAEPKDNAGWKVIRSEALILAEGGNLLHARKPEKDVDQWVKFSTGTRDTGADLYKAAKAKDYAAAKKAYQAMLGQCNACHKLFDDGNHQLTP</sequence>
<dbReference type="EMBL" id="CP053452">
    <property type="protein sequence ID" value="QJX00200.1"/>
    <property type="molecule type" value="Genomic_DNA"/>
</dbReference>
<reference evidence="4" key="1">
    <citation type="submission" date="2020-05" db="EMBL/GenBank/DDBJ databases">
        <title>Frigoriglobus tundricola gen. nov., sp. nov., a psychrotolerant cellulolytic planctomycete of the family Gemmataceae with two divergent copies of 16S rRNA gene.</title>
        <authorList>
            <person name="Kulichevskaya I.S."/>
            <person name="Ivanova A.A."/>
            <person name="Naumoff D.G."/>
            <person name="Beletsky A.V."/>
            <person name="Rijpstra W.I.C."/>
            <person name="Sinninghe Damste J.S."/>
            <person name="Mardanov A.V."/>
            <person name="Ravin N.V."/>
            <person name="Dedysh S.N."/>
        </authorList>
    </citation>
    <scope>NUCLEOTIDE SEQUENCE [LARGE SCALE GENOMIC DNA]</scope>
    <source>
        <strain evidence="4">PL17</strain>
    </source>
</reference>
<dbReference type="KEGG" id="ftj:FTUN_7824"/>
<dbReference type="GO" id="GO:0009055">
    <property type="term" value="F:electron transfer activity"/>
    <property type="evidence" value="ECO:0007669"/>
    <property type="project" value="InterPro"/>
</dbReference>
<feature type="region of interest" description="Disordered" evidence="1">
    <location>
        <begin position="23"/>
        <end position="43"/>
    </location>
</feature>
<evidence type="ECO:0000256" key="2">
    <source>
        <dbReference type="SAM" id="SignalP"/>
    </source>
</evidence>
<protein>
    <recommendedName>
        <fullName evidence="5">Cytochrome c</fullName>
    </recommendedName>
</protein>
<evidence type="ECO:0000313" key="4">
    <source>
        <dbReference type="Proteomes" id="UP000503447"/>
    </source>
</evidence>
<feature type="signal peptide" evidence="2">
    <location>
        <begin position="1"/>
        <end position="21"/>
    </location>
</feature>
<dbReference type="RefSeq" id="WP_171475004.1">
    <property type="nucleotide sequence ID" value="NZ_CP053452.2"/>
</dbReference>
<dbReference type="Gene3D" id="1.20.120.10">
    <property type="entry name" value="Cytochrome c/b562"/>
    <property type="match status" value="1"/>
</dbReference>
<dbReference type="AlphaFoldDB" id="A0A6M5Z1H2"/>
<keyword evidence="2" id="KW-0732">Signal</keyword>
<evidence type="ECO:0000313" key="3">
    <source>
        <dbReference type="EMBL" id="QJX00200.1"/>
    </source>
</evidence>
<gene>
    <name evidence="3" type="ORF">FTUN_7824</name>
</gene>
<name>A0A6M5Z1H2_9BACT</name>
<evidence type="ECO:0000256" key="1">
    <source>
        <dbReference type="SAM" id="MobiDB-lite"/>
    </source>
</evidence>
<dbReference type="GO" id="GO:0020037">
    <property type="term" value="F:heme binding"/>
    <property type="evidence" value="ECO:0007669"/>
    <property type="project" value="InterPro"/>
</dbReference>
<dbReference type="Proteomes" id="UP000503447">
    <property type="component" value="Chromosome"/>
</dbReference>
<keyword evidence="4" id="KW-1185">Reference proteome</keyword>
<accession>A0A6M5Z1H2</accession>
<dbReference type="GO" id="GO:0022900">
    <property type="term" value="P:electron transport chain"/>
    <property type="evidence" value="ECO:0007669"/>
    <property type="project" value="InterPro"/>
</dbReference>
<dbReference type="InterPro" id="IPR002321">
    <property type="entry name" value="Cyt_c_II"/>
</dbReference>
<feature type="chain" id="PRO_5026902039" description="Cytochrome c" evidence="2">
    <location>
        <begin position="22"/>
        <end position="158"/>
    </location>
</feature>
<dbReference type="GO" id="GO:0005506">
    <property type="term" value="F:iron ion binding"/>
    <property type="evidence" value="ECO:0007669"/>
    <property type="project" value="InterPro"/>
</dbReference>
<proteinExistence type="predicted"/>
<dbReference type="PROSITE" id="PS51009">
    <property type="entry name" value="CYTCII"/>
    <property type="match status" value="1"/>
</dbReference>
<dbReference type="SUPFAM" id="SSF47175">
    <property type="entry name" value="Cytochromes"/>
    <property type="match status" value="1"/>
</dbReference>
<organism evidence="3 4">
    <name type="scientific">Frigoriglobus tundricola</name>
    <dbReference type="NCBI Taxonomy" id="2774151"/>
    <lineage>
        <taxon>Bacteria</taxon>
        <taxon>Pseudomonadati</taxon>
        <taxon>Planctomycetota</taxon>
        <taxon>Planctomycetia</taxon>
        <taxon>Gemmatales</taxon>
        <taxon>Gemmataceae</taxon>
        <taxon>Frigoriglobus</taxon>
    </lineage>
</organism>